<dbReference type="Pfam" id="PF21467">
    <property type="entry name" value="BetaGal_gal-bd"/>
    <property type="match status" value="1"/>
</dbReference>
<keyword evidence="4" id="KW-0732">Signal</keyword>
<keyword evidence="7" id="KW-0326">Glycosidase</keyword>
<feature type="domain" description="Beta-galactosidase 1-like first all-beta" evidence="9">
    <location>
        <begin position="103"/>
        <end position="225"/>
    </location>
</feature>
<keyword evidence="6" id="KW-0325">Glycoprotein</keyword>
<dbReference type="InterPro" id="IPR017853">
    <property type="entry name" value="GH"/>
</dbReference>
<feature type="domain" description="Glycoside hydrolase 35 catalytic" evidence="8">
    <location>
        <begin position="1"/>
        <end position="54"/>
    </location>
</feature>
<gene>
    <name evidence="11" type="ORF">OLC1_LOCUS21123</name>
</gene>
<evidence type="ECO:0000256" key="1">
    <source>
        <dbReference type="ARBA" id="ARBA00001412"/>
    </source>
</evidence>
<comment type="catalytic activity">
    <reaction evidence="1">
        <text>Hydrolysis of terminal non-reducing beta-D-galactose residues in beta-D-galactosides.</text>
        <dbReference type="EC" id="3.2.1.23"/>
    </reaction>
</comment>
<feature type="domain" description="Beta-galactosidase galactose-binding" evidence="10">
    <location>
        <begin position="265"/>
        <end position="324"/>
    </location>
</feature>
<dbReference type="GO" id="GO:0004565">
    <property type="term" value="F:beta-galactosidase activity"/>
    <property type="evidence" value="ECO:0007669"/>
    <property type="project" value="UniProtKB-EC"/>
</dbReference>
<dbReference type="Pfam" id="PF01301">
    <property type="entry name" value="Glyco_hydro_35"/>
    <property type="match status" value="1"/>
</dbReference>
<keyword evidence="12" id="KW-1185">Reference proteome</keyword>
<evidence type="ECO:0000256" key="5">
    <source>
        <dbReference type="ARBA" id="ARBA00022801"/>
    </source>
</evidence>
<organism evidence="11 12">
    <name type="scientific">Oldenlandia corymbosa var. corymbosa</name>
    <dbReference type="NCBI Taxonomy" id="529605"/>
    <lineage>
        <taxon>Eukaryota</taxon>
        <taxon>Viridiplantae</taxon>
        <taxon>Streptophyta</taxon>
        <taxon>Embryophyta</taxon>
        <taxon>Tracheophyta</taxon>
        <taxon>Spermatophyta</taxon>
        <taxon>Magnoliopsida</taxon>
        <taxon>eudicotyledons</taxon>
        <taxon>Gunneridae</taxon>
        <taxon>Pentapetalae</taxon>
        <taxon>asterids</taxon>
        <taxon>lamiids</taxon>
        <taxon>Gentianales</taxon>
        <taxon>Rubiaceae</taxon>
        <taxon>Rubioideae</taxon>
        <taxon>Spermacoceae</taxon>
        <taxon>Hedyotis-Oldenlandia complex</taxon>
        <taxon>Oldenlandia</taxon>
    </lineage>
</organism>
<evidence type="ECO:0000256" key="2">
    <source>
        <dbReference type="ARBA" id="ARBA00009809"/>
    </source>
</evidence>
<dbReference type="InterPro" id="IPR048912">
    <property type="entry name" value="BetaGal1-like_ABD1"/>
</dbReference>
<evidence type="ECO:0000256" key="3">
    <source>
        <dbReference type="ARBA" id="ARBA00012756"/>
    </source>
</evidence>
<dbReference type="SUPFAM" id="SSF49785">
    <property type="entry name" value="Galactose-binding domain-like"/>
    <property type="match status" value="1"/>
</dbReference>
<dbReference type="SUPFAM" id="SSF51445">
    <property type="entry name" value="(Trans)glycosidases"/>
    <property type="match status" value="1"/>
</dbReference>
<keyword evidence="5" id="KW-0378">Hydrolase</keyword>
<evidence type="ECO:0000256" key="7">
    <source>
        <dbReference type="ARBA" id="ARBA00023295"/>
    </source>
</evidence>
<evidence type="ECO:0000256" key="6">
    <source>
        <dbReference type="ARBA" id="ARBA00023180"/>
    </source>
</evidence>
<dbReference type="EMBL" id="OX459124">
    <property type="protein sequence ID" value="CAI9114338.1"/>
    <property type="molecule type" value="Genomic_DNA"/>
</dbReference>
<comment type="similarity">
    <text evidence="2">Belongs to the glycosyl hydrolase 35 family.</text>
</comment>
<dbReference type="EC" id="3.2.1.23" evidence="3"/>
<dbReference type="InterPro" id="IPR001944">
    <property type="entry name" value="Glycoside_Hdrlase_35"/>
</dbReference>
<sequence>MAHGGTNFGFYNGANTGANELDYEPDLTSYDYDAPIRESGDVDNAKYEALRDVILRYSWPTKTTVPPDNKKAAYGHIRLHKATLLFDIIDNDSSFSVVESENPLSMESVGQMFGFLLYVSEYTSKGDNSTLSIPKVHDRAQVFVSCASSDDDRGKRPTYVGTIARWSNRPIHLPHSKCASHPKIYILVENMGRVNYGRYMFDRKGILSPVYVDGRPIYKWKMFSIPFPNLNEGQNTNVLPDVYSNFFEASSHWILKHKNWVSLEPTLYRGQFTIDQVRDTYISFNGWSKGVAFVNGFNIGRYWPSVGPQCSLYVPAPILQEGENILVMLELESASNDPYVSSNDQPDFTCMSTGAKLN</sequence>
<reference evidence="11" key="1">
    <citation type="submission" date="2023-03" db="EMBL/GenBank/DDBJ databases">
        <authorList>
            <person name="Julca I."/>
        </authorList>
    </citation>
    <scope>NUCLEOTIDE SEQUENCE</scope>
</reference>
<proteinExistence type="inferred from homology"/>
<accession>A0AAV1E288</accession>
<dbReference type="PRINTS" id="PR00742">
    <property type="entry name" value="GLHYDRLASE35"/>
</dbReference>
<dbReference type="Pfam" id="PF21317">
    <property type="entry name" value="BetaGal_ABD_1"/>
    <property type="match status" value="1"/>
</dbReference>
<evidence type="ECO:0000259" key="9">
    <source>
        <dbReference type="Pfam" id="PF21317"/>
    </source>
</evidence>
<protein>
    <recommendedName>
        <fullName evidence="3">beta-galactosidase</fullName>
        <ecNumber evidence="3">3.2.1.23</ecNumber>
    </recommendedName>
</protein>
<dbReference type="PANTHER" id="PTHR23421">
    <property type="entry name" value="BETA-GALACTOSIDASE RELATED"/>
    <property type="match status" value="1"/>
</dbReference>
<dbReference type="InterPro" id="IPR008979">
    <property type="entry name" value="Galactose-bd-like_sf"/>
</dbReference>
<evidence type="ECO:0000256" key="4">
    <source>
        <dbReference type="ARBA" id="ARBA00022729"/>
    </source>
</evidence>
<dbReference type="InterPro" id="IPR031330">
    <property type="entry name" value="Gly_Hdrlase_35_cat"/>
</dbReference>
<dbReference type="InterPro" id="IPR048913">
    <property type="entry name" value="BetaGal_gal-bd"/>
</dbReference>
<evidence type="ECO:0000313" key="12">
    <source>
        <dbReference type="Proteomes" id="UP001161247"/>
    </source>
</evidence>
<evidence type="ECO:0000259" key="8">
    <source>
        <dbReference type="Pfam" id="PF01301"/>
    </source>
</evidence>
<dbReference type="FunFam" id="2.60.120.260:FF:000021">
    <property type="entry name" value="Beta-galactosidase"/>
    <property type="match status" value="1"/>
</dbReference>
<evidence type="ECO:0000259" key="10">
    <source>
        <dbReference type="Pfam" id="PF21467"/>
    </source>
</evidence>
<name>A0AAV1E288_OLDCO</name>
<dbReference type="GO" id="GO:0005975">
    <property type="term" value="P:carbohydrate metabolic process"/>
    <property type="evidence" value="ECO:0007669"/>
    <property type="project" value="InterPro"/>
</dbReference>
<dbReference type="Gene3D" id="2.60.120.260">
    <property type="entry name" value="Galactose-binding domain-like"/>
    <property type="match status" value="2"/>
</dbReference>
<dbReference type="AlphaFoldDB" id="A0AAV1E288"/>
<dbReference type="Proteomes" id="UP001161247">
    <property type="component" value="Chromosome 7"/>
</dbReference>
<evidence type="ECO:0000313" key="11">
    <source>
        <dbReference type="EMBL" id="CAI9114338.1"/>
    </source>
</evidence>